<dbReference type="AlphaFoldDB" id="A0A9P6HYS2"/>
<accession>A0A9P6HYS2</accession>
<dbReference type="EMBL" id="WIUZ02000001">
    <property type="protein sequence ID" value="KAF9793361.1"/>
    <property type="molecule type" value="Genomic_DNA"/>
</dbReference>
<keyword evidence="2" id="KW-1133">Transmembrane helix</keyword>
<feature type="compositionally biased region" description="Polar residues" evidence="1">
    <location>
        <begin position="182"/>
        <end position="199"/>
    </location>
</feature>
<organism evidence="3 4">
    <name type="scientific">Thelephora terrestris</name>
    <dbReference type="NCBI Taxonomy" id="56493"/>
    <lineage>
        <taxon>Eukaryota</taxon>
        <taxon>Fungi</taxon>
        <taxon>Dikarya</taxon>
        <taxon>Basidiomycota</taxon>
        <taxon>Agaricomycotina</taxon>
        <taxon>Agaricomycetes</taxon>
        <taxon>Thelephorales</taxon>
        <taxon>Thelephoraceae</taxon>
        <taxon>Thelephora</taxon>
    </lineage>
</organism>
<feature type="compositionally biased region" description="Basic and acidic residues" evidence="1">
    <location>
        <begin position="128"/>
        <end position="147"/>
    </location>
</feature>
<gene>
    <name evidence="3" type="ORF">BJ322DRAFT_996093</name>
</gene>
<feature type="region of interest" description="Disordered" evidence="1">
    <location>
        <begin position="180"/>
        <end position="199"/>
    </location>
</feature>
<keyword evidence="2" id="KW-0812">Transmembrane</keyword>
<dbReference type="OrthoDB" id="2502792at2759"/>
<feature type="region of interest" description="Disordered" evidence="1">
    <location>
        <begin position="118"/>
        <end position="147"/>
    </location>
</feature>
<sequence length="199" mass="22424">MAEPLLRLLQSVVPPQIYSLITTSFSYGLQLLNTSFNLIAATSPLSAPSTLVPALLTVLCVYLALSSLYRSVMFAFWFVKWGIILSALFSFASWVNSGAPMQILTNFLPAAIENKSHSSRPKSWESWSTHDRYKREQKTQREKDAEEAQKFIQNVMDTAGDVYQKSGNWWETAKGVYEEINKQGQNKQSGKRASSTKSR</sequence>
<proteinExistence type="predicted"/>
<evidence type="ECO:0000256" key="2">
    <source>
        <dbReference type="SAM" id="Phobius"/>
    </source>
</evidence>
<protein>
    <submittedName>
        <fullName evidence="3">Uncharacterized protein</fullName>
    </submittedName>
</protein>
<evidence type="ECO:0000313" key="3">
    <source>
        <dbReference type="EMBL" id="KAF9793361.1"/>
    </source>
</evidence>
<reference evidence="3" key="1">
    <citation type="journal article" date="2020" name="Nat. Commun.">
        <title>Large-scale genome sequencing of mycorrhizal fungi provides insights into the early evolution of symbiotic traits.</title>
        <authorList>
            <person name="Miyauchi S."/>
            <person name="Kiss E."/>
            <person name="Kuo A."/>
            <person name="Drula E."/>
            <person name="Kohler A."/>
            <person name="Sanchez-Garcia M."/>
            <person name="Morin E."/>
            <person name="Andreopoulos B."/>
            <person name="Barry K.W."/>
            <person name="Bonito G."/>
            <person name="Buee M."/>
            <person name="Carver A."/>
            <person name="Chen C."/>
            <person name="Cichocki N."/>
            <person name="Clum A."/>
            <person name="Culley D."/>
            <person name="Crous P.W."/>
            <person name="Fauchery L."/>
            <person name="Girlanda M."/>
            <person name="Hayes R.D."/>
            <person name="Keri Z."/>
            <person name="LaButti K."/>
            <person name="Lipzen A."/>
            <person name="Lombard V."/>
            <person name="Magnuson J."/>
            <person name="Maillard F."/>
            <person name="Murat C."/>
            <person name="Nolan M."/>
            <person name="Ohm R.A."/>
            <person name="Pangilinan J."/>
            <person name="Pereira M.F."/>
            <person name="Perotto S."/>
            <person name="Peter M."/>
            <person name="Pfister S."/>
            <person name="Riley R."/>
            <person name="Sitrit Y."/>
            <person name="Stielow J.B."/>
            <person name="Szollosi G."/>
            <person name="Zifcakova L."/>
            <person name="Stursova M."/>
            <person name="Spatafora J.W."/>
            <person name="Tedersoo L."/>
            <person name="Vaario L.M."/>
            <person name="Yamada A."/>
            <person name="Yan M."/>
            <person name="Wang P."/>
            <person name="Xu J."/>
            <person name="Bruns T."/>
            <person name="Baldrian P."/>
            <person name="Vilgalys R."/>
            <person name="Dunand C."/>
            <person name="Henrissat B."/>
            <person name="Grigoriev I.V."/>
            <person name="Hibbett D."/>
            <person name="Nagy L.G."/>
            <person name="Martin F.M."/>
        </authorList>
    </citation>
    <scope>NUCLEOTIDE SEQUENCE</scope>
    <source>
        <strain evidence="3">UH-Tt-Lm1</strain>
    </source>
</reference>
<evidence type="ECO:0000256" key="1">
    <source>
        <dbReference type="SAM" id="MobiDB-lite"/>
    </source>
</evidence>
<reference evidence="3" key="2">
    <citation type="submission" date="2020-11" db="EMBL/GenBank/DDBJ databases">
        <authorList>
            <consortium name="DOE Joint Genome Institute"/>
            <person name="Kuo A."/>
            <person name="Miyauchi S."/>
            <person name="Kiss E."/>
            <person name="Drula E."/>
            <person name="Kohler A."/>
            <person name="Sanchez-Garcia M."/>
            <person name="Andreopoulos B."/>
            <person name="Barry K.W."/>
            <person name="Bonito G."/>
            <person name="Buee M."/>
            <person name="Carver A."/>
            <person name="Chen C."/>
            <person name="Cichocki N."/>
            <person name="Clum A."/>
            <person name="Culley D."/>
            <person name="Crous P.W."/>
            <person name="Fauchery L."/>
            <person name="Girlanda M."/>
            <person name="Hayes R."/>
            <person name="Keri Z."/>
            <person name="Labutti K."/>
            <person name="Lipzen A."/>
            <person name="Lombard V."/>
            <person name="Magnuson J."/>
            <person name="Maillard F."/>
            <person name="Morin E."/>
            <person name="Murat C."/>
            <person name="Nolan M."/>
            <person name="Ohm R."/>
            <person name="Pangilinan J."/>
            <person name="Pereira M."/>
            <person name="Perotto S."/>
            <person name="Peter M."/>
            <person name="Riley R."/>
            <person name="Sitrit Y."/>
            <person name="Stielow B."/>
            <person name="Szollosi G."/>
            <person name="Zifcakova L."/>
            <person name="Stursova M."/>
            <person name="Spatafora J.W."/>
            <person name="Tedersoo L."/>
            <person name="Vaario L.-M."/>
            <person name="Yamada A."/>
            <person name="Yan M."/>
            <person name="Wang P."/>
            <person name="Xu J."/>
            <person name="Bruns T."/>
            <person name="Baldrian P."/>
            <person name="Vilgalys R."/>
            <person name="Henrissat B."/>
            <person name="Grigoriev I.V."/>
            <person name="Hibbett D."/>
            <person name="Nagy L.G."/>
            <person name="Martin F.M."/>
        </authorList>
    </citation>
    <scope>NUCLEOTIDE SEQUENCE</scope>
    <source>
        <strain evidence="3">UH-Tt-Lm1</strain>
    </source>
</reference>
<comment type="caution">
    <text evidence="3">The sequence shown here is derived from an EMBL/GenBank/DDBJ whole genome shotgun (WGS) entry which is preliminary data.</text>
</comment>
<keyword evidence="4" id="KW-1185">Reference proteome</keyword>
<name>A0A9P6HYS2_9AGAM</name>
<evidence type="ECO:0000313" key="4">
    <source>
        <dbReference type="Proteomes" id="UP000736335"/>
    </source>
</evidence>
<dbReference type="Proteomes" id="UP000736335">
    <property type="component" value="Unassembled WGS sequence"/>
</dbReference>
<feature type="transmembrane region" description="Helical" evidence="2">
    <location>
        <begin position="75"/>
        <end position="95"/>
    </location>
</feature>
<feature type="transmembrane region" description="Helical" evidence="2">
    <location>
        <begin position="51"/>
        <end position="69"/>
    </location>
</feature>
<keyword evidence="2" id="KW-0472">Membrane</keyword>